<dbReference type="Gene3D" id="3.30.2040.10">
    <property type="entry name" value="PSTPO5379-like domain"/>
    <property type="match status" value="1"/>
</dbReference>
<keyword evidence="4" id="KW-1185">Reference proteome</keyword>
<accession>A0A8J2SQD0</accession>
<evidence type="ECO:0000313" key="4">
    <source>
        <dbReference type="Proteomes" id="UP000789595"/>
    </source>
</evidence>
<dbReference type="AlphaFoldDB" id="A0A8J2SQD0"/>
<protein>
    <recommendedName>
        <fullName evidence="5">DUF1445 domain-containing protein</fullName>
    </recommendedName>
</protein>
<evidence type="ECO:0000313" key="3">
    <source>
        <dbReference type="EMBL" id="CAH0374748.1"/>
    </source>
</evidence>
<comment type="similarity">
    <text evidence="1">Belongs to the D-glutamate cyclase family.</text>
</comment>
<keyword evidence="2" id="KW-0456">Lyase</keyword>
<evidence type="ECO:0000256" key="2">
    <source>
        <dbReference type="ARBA" id="ARBA00023239"/>
    </source>
</evidence>
<comment type="caution">
    <text evidence="3">The sequence shown here is derived from an EMBL/GenBank/DDBJ whole genome shotgun (WGS) entry which is preliminary data.</text>
</comment>
<organism evidence="3 4">
    <name type="scientific">Pelagomonas calceolata</name>
    <dbReference type="NCBI Taxonomy" id="35677"/>
    <lineage>
        <taxon>Eukaryota</taxon>
        <taxon>Sar</taxon>
        <taxon>Stramenopiles</taxon>
        <taxon>Ochrophyta</taxon>
        <taxon>Pelagophyceae</taxon>
        <taxon>Pelagomonadales</taxon>
        <taxon>Pelagomonadaceae</taxon>
        <taxon>Pelagomonas</taxon>
    </lineage>
</organism>
<dbReference type="EMBL" id="CAKKNE010000004">
    <property type="protein sequence ID" value="CAH0374748.1"/>
    <property type="molecule type" value="Genomic_DNA"/>
</dbReference>
<proteinExistence type="inferred from homology"/>
<name>A0A8J2SQD0_9STRA</name>
<dbReference type="Gene3D" id="3.40.1640.10">
    <property type="entry name" value="PSTPO5379-like"/>
    <property type="match status" value="1"/>
</dbReference>
<sequence length="295" mass="30648">MLPPSPLDAFRRGIGQVLRTGLSPAFEGAASSATANRSLAAAVRQKCRAGALTGPTAGLAPGHAQANLVCVPKAHAFDFARFCLLNPRPCPLLAIAATPTDLSPTIARDADLARDLPRYRVWRDGVVVEDVNDASHVWTGDELTGFLLGCSFSWEQALADAGYPPRHVEAGTNVAMYVTNVENAASGPFGGFLVVSMRPYAPEAVPAVAALTEAYPAAHGGPVHWGDPAALGIGDLSAPDFGDAVRVAPGEVPVFWACGVTPQSALAEAALPLCVTHAPGHMFVCDLVDEALRVV</sequence>
<dbReference type="NCBIfam" id="NF003969">
    <property type="entry name" value="PRK05463.1"/>
    <property type="match status" value="1"/>
</dbReference>
<dbReference type="FunFam" id="3.30.2040.10:FF:000001">
    <property type="entry name" value="D-glutamate cyclase, mitochondrial"/>
    <property type="match status" value="1"/>
</dbReference>
<reference evidence="3" key="1">
    <citation type="submission" date="2021-11" db="EMBL/GenBank/DDBJ databases">
        <authorList>
            <consortium name="Genoscope - CEA"/>
            <person name="William W."/>
        </authorList>
    </citation>
    <scope>NUCLEOTIDE SEQUENCE</scope>
</reference>
<dbReference type="PIRSF" id="PIRSF029755">
    <property type="entry name" value="UCP029755"/>
    <property type="match status" value="1"/>
</dbReference>
<gene>
    <name evidence="3" type="ORF">PECAL_4P20500</name>
</gene>
<dbReference type="PANTHER" id="PTHR32022:SF10">
    <property type="entry name" value="D-GLUTAMATE CYCLASE, MITOCHONDRIAL"/>
    <property type="match status" value="1"/>
</dbReference>
<evidence type="ECO:0000256" key="1">
    <source>
        <dbReference type="ARBA" id="ARBA00007896"/>
    </source>
</evidence>
<dbReference type="InterPro" id="IPR016938">
    <property type="entry name" value="UPF0317"/>
</dbReference>
<evidence type="ECO:0008006" key="5">
    <source>
        <dbReference type="Google" id="ProtNLM"/>
    </source>
</evidence>
<dbReference type="OrthoDB" id="10262538at2759"/>
<dbReference type="PANTHER" id="PTHR32022">
    <property type="entry name" value="D-GLUTAMATE CYCLASE, MITOCHONDRIAL"/>
    <property type="match status" value="1"/>
</dbReference>
<dbReference type="Proteomes" id="UP000789595">
    <property type="component" value="Unassembled WGS sequence"/>
</dbReference>
<dbReference type="InterPro" id="IPR009906">
    <property type="entry name" value="D-Glu_cyclase"/>
</dbReference>
<dbReference type="InterPro" id="IPR038021">
    <property type="entry name" value="Putative_hydro-lyase"/>
</dbReference>
<dbReference type="GO" id="GO:0016829">
    <property type="term" value="F:lyase activity"/>
    <property type="evidence" value="ECO:0007669"/>
    <property type="project" value="UniProtKB-KW"/>
</dbReference>
<dbReference type="SUPFAM" id="SSF160920">
    <property type="entry name" value="PSTPO5379-like"/>
    <property type="match status" value="1"/>
</dbReference>
<dbReference type="Pfam" id="PF07286">
    <property type="entry name" value="D-Glu_cyclase"/>
    <property type="match status" value="1"/>
</dbReference>